<dbReference type="EMBL" id="CAXJRC010000019">
    <property type="protein sequence ID" value="CAL2106673.1"/>
    <property type="molecule type" value="Genomic_DNA"/>
</dbReference>
<dbReference type="Proteomes" id="UP001497602">
    <property type="component" value="Unassembled WGS sequence"/>
</dbReference>
<protein>
    <submittedName>
        <fullName evidence="1">Uncharacterized protein</fullName>
    </submittedName>
</protein>
<keyword evidence="2" id="KW-1185">Reference proteome</keyword>
<name>A0ABP1FBC3_9FLAO</name>
<reference evidence="1 2" key="1">
    <citation type="submission" date="2024-05" db="EMBL/GenBank/DDBJ databases">
        <authorList>
            <person name="Duchaud E."/>
        </authorList>
    </citation>
    <scope>NUCLEOTIDE SEQUENCE [LARGE SCALE GENOMIC DNA]</scope>
    <source>
        <strain evidence="1">Ena-SAMPLE-TAB-13-05-2024-13:56:06:370-140305</strain>
    </source>
</reference>
<dbReference type="RefSeq" id="WP_348738418.1">
    <property type="nucleotide sequence ID" value="NZ_CAXJRC010000019.1"/>
</dbReference>
<sequence length="55" mass="6655">MENRKKEILGRLGETCQVSINEKQKQLDILERQEEEIEKNKNFSLLKLKSIRYFD</sequence>
<organism evidence="1 2">
    <name type="scientific">Tenacibaculum vairaonense</name>
    <dbReference type="NCBI Taxonomy" id="3137860"/>
    <lineage>
        <taxon>Bacteria</taxon>
        <taxon>Pseudomonadati</taxon>
        <taxon>Bacteroidota</taxon>
        <taxon>Flavobacteriia</taxon>
        <taxon>Flavobacteriales</taxon>
        <taxon>Flavobacteriaceae</taxon>
        <taxon>Tenacibaculum</taxon>
    </lineage>
</organism>
<proteinExistence type="predicted"/>
<evidence type="ECO:0000313" key="2">
    <source>
        <dbReference type="Proteomes" id="UP001497602"/>
    </source>
</evidence>
<gene>
    <name evidence="1" type="ORF">T190115A13A_270030</name>
</gene>
<comment type="caution">
    <text evidence="1">The sequence shown here is derived from an EMBL/GenBank/DDBJ whole genome shotgun (WGS) entry which is preliminary data.</text>
</comment>
<evidence type="ECO:0000313" key="1">
    <source>
        <dbReference type="EMBL" id="CAL2106673.1"/>
    </source>
</evidence>
<accession>A0ABP1FBC3</accession>